<sequence length="2645" mass="293771">MALTTRKAFFKDGKAFILLLALCILLASQTNASLLDPRLIGRELQTFARDALGVNEMQQYFESLQYHKGTVQGDLVTPELAAKLSDKFKVRFEVVKRLKTAIEASYVGADSVKPVPQEECCNVVKSTLKYDIRFHTKVDMDRVCLKISNSALPNLVYLDKGVAEEMRDISRTYPFIKWQYFGSEQGVMTTFPVYDDKEDCGRFDPRFRPWYVETATHEAKDVVLVIDISASMTGEKLHAAKEAAKTVLDTMNPKDQVGVVSFCTVASTPGDTGGKIPCYTERLAQAVPINIKKMKYYVEGLVPHGLSQYKPAFEKAFSLFKGSVSGESGKKKKRVILFLTDGKPSDIKKDSIFRTIRDKNVELNNSVIILTYGFGNVNQTILEDIAKQDTAKYGIPADISVGDITTGRYKYVKDFKTLRGDMATYYDLFSLGTHLDPVVSVPYVDAFGLGQVLTISLSCFHNGKFIGVVGTDITVEDLLSDITFFNQGQSTYAFMISNSGRTLIHPLLPAPTDAYGDPFFMDITTLEPDAEFKEVTHSITIESTYTILARYALTLERMLLKFAPGAYKDPYSYIGKDETKADVELLIAYMKDDTGKVTNPGLKNDIRDTVIATWKVEDLWLSDKTDLSQYLVWRYIGTANGVIRSSPGVVIDKRYDPRQRPWYYSALAHTGLLALTAPYLDLGGAGVVVTASRALYRGEPSHLHYTNDEVLGVIGADFPLSYFHRLLTDVYPKCKETKTYSCFVMDSGGFLIMHEGFLLASATSSDVQYVHITEKEKNIAEDLIKKKYLVKKHCRHLEEIQKQSFYELSLPLGGADTLQSGARCSKYQLQKIMGTNAFLGVTVRDSFCHPEPCSCSTDKNCSPLNLTCECPCMSRLDFHYCHNEFYDSSLPICAPSAEEVLSAACGAPSHIVQINSCKDPVLEDCLVPQCSEKNSSETCEGIIGCYWCENNKDDIPLEKAYCASADVCFKGKEGIRDEIGNEICPSESPSTAVISHPTQESHSFDVKPDSKKKSRHLSYGAISGIITGCMAIEAVILIAVVLMIKRCKNKSSSHTSPSAEQMFVIGTQGASPDPPQQQPVAQIPQPVEPVSADSNIYNRLNRGPCLNQAFYDNVRDSPPAVPARKQLPTTVSEARGSSGQTSFVMSTLDSCRRCSSSADTQGDVSLQNVRTGAVLIPAPVIPKENRTFPESVSKEEKVTEDQQQTSAFDAGYTTQEVNNVQQPDSNVTQKGSDGRPSKATTPSSVEVNELPHNSNTPVNVLTRQESCDSTVLDPDNNIICIDVSAMDVRRMGTFLVVLLSIFAFHVTSGLLDPSLIGVELQKFARDALGVEEMQNYLDGLQYHERTIRGEVITPELAVKLSDKFKVRFEVAKRLQKAVEESYARTESVQVSPQKECCMVNKSSLKYDVRFRSKVDMDNVCLKISGSAQPNPRYLDEGVVSEMKDISRTYPFIKWQYFGSEEGVMTNFPVYDDKDPCDRYDPRFRPFYVETATPEAKDVVLVIDTSASMDTTKLTGAIQAANTVLETMNPKDQIGIVSFNDDVSTPGELGTKSPCYSERLAQAIPTNIEEMKRYVRNLIPHGSTNYKQAFKKAFSLLKNSISGEERKGKKRVILFLTDGAPADPVKDIFQTIRDENFALNNSVVILTYGFGEADSAILEDIAIQNTPKYGIPANVSVGDITPGRYKFVQDINNLRGEMAKYYNLFSLGIRFDPVVSVPYIDAFGTGLLMSITLPCFHNGEFIGVTGTDINIEDLLSDITFFNQGQSTYAFMITNSGRTLIHPLLPEPTHAYGEPVYLDIRALEPEKDFIEVFESIQKRIGGSKTYVAKRFLPRGGTEKEGVTMKEVNTTYFWTPIEDIDFSLGVVVPVSHSKDELRYKFDYHRIDLYNPGKLCSHFGITATKDTTVVKFAPGAYKDPYNYIGIDETKADVELLNAYMKDEEGSVANPGLKNDIRGTVRATWKVEDLWLREKTDLTQYLVWRYIGTSNGVFRFTPGTIENKLYDPRQRPWYLTALSHTGLIALTTPYFDLGGAGVVITAGRTLYRGESSHVHNTNDEVLGVMGADFPITYFHRLLTDVYPKCKETKSYSCFVMDSAGFLIMHEDFLLPSATASDVQYVHITEKEKHIAEDLIKKNYLIKKQCRHLDEIQKQSFYEVNLTKIGVDTLASDVRCSKYQLRQIKGTNSYLGVAIRDSFCPPEACPCSSDNECSLLNPTCECPCTSRLEFHYCRNLFPESSLPICPPPLPSAKPTSDSTPSFPCTSGSGLEKCFIPHCGERNTSQECEGVVGCYWCKHDKDDIPLIKPYCAAAEVCFRGKEVEQRVCPTDLQGPKPSSPIDRKNSSKLSDDSNQLSSGAIAGIVTGCLSALAVVVMVSILALRHFRSYSQPPTRKDTSASTEYIIDPENFENTSNITKRPPAPLPPEAQTQSSDFDEYYEEPDDLRRSHQASVDSTPWPAPYEEIRVRESSKPPPTPERKLSTVTTRGFHRTTSLPPSTNDGRGKTLGNHSVARTVSTSATHSSGARFIGPIKMHSIERRLPEIPEKRRPSVVPPPPSISEEKLSMEDKPPQTVSPIVHDNQERPYGNISQMLPAQNHSLATSALSSTDDTATQDTLHKPNLQHRDSGGSISLDPDGYIEFTGEIAAVQDI</sequence>
<keyword evidence="6" id="KW-1185">Reference proteome</keyword>
<dbReference type="GO" id="GO:0005245">
    <property type="term" value="F:voltage-gated calcium channel activity"/>
    <property type="evidence" value="ECO:0007669"/>
    <property type="project" value="TreeGrafter"/>
</dbReference>
<feature type="region of interest" description="Disordered" evidence="1">
    <location>
        <begin position="986"/>
        <end position="1010"/>
    </location>
</feature>
<protein>
    <recommendedName>
        <fullName evidence="4">VWFA domain-containing protein</fullName>
    </recommendedName>
</protein>
<feature type="compositionally biased region" description="Acidic residues" evidence="1">
    <location>
        <begin position="2428"/>
        <end position="2437"/>
    </location>
</feature>
<dbReference type="Pfam" id="PF00092">
    <property type="entry name" value="VWA"/>
    <property type="match status" value="2"/>
</dbReference>
<feature type="compositionally biased region" description="Polar residues" evidence="1">
    <location>
        <begin position="2476"/>
        <end position="2495"/>
    </location>
</feature>
<dbReference type="InterPro" id="IPR051173">
    <property type="entry name" value="Ca_channel_alpha-2/delta"/>
</dbReference>
<gene>
    <name evidence="5" type="ORF">pdam_00006175</name>
</gene>
<dbReference type="PANTHER" id="PTHR10166:SF66">
    <property type="entry name" value="VWFA AND CACHE DOMAIN-CONTAINING PROTEIN CG16868"/>
    <property type="match status" value="1"/>
</dbReference>
<dbReference type="Proteomes" id="UP000275408">
    <property type="component" value="Unassembled WGS sequence"/>
</dbReference>
<feature type="compositionally biased region" description="Basic and acidic residues" evidence="1">
    <location>
        <begin position="2554"/>
        <end position="2564"/>
    </location>
</feature>
<feature type="region of interest" description="Disordered" evidence="1">
    <location>
        <begin position="2401"/>
        <end position="2500"/>
    </location>
</feature>
<feature type="domain" description="VWFA" evidence="4">
    <location>
        <begin position="1497"/>
        <end position="1697"/>
    </location>
</feature>
<feature type="region of interest" description="Disordered" evidence="1">
    <location>
        <begin position="1186"/>
        <end position="1258"/>
    </location>
</feature>
<dbReference type="OrthoDB" id="10048172at2759"/>
<evidence type="ECO:0000256" key="2">
    <source>
        <dbReference type="SAM" id="Phobius"/>
    </source>
</evidence>
<feature type="domain" description="VWFA" evidence="4">
    <location>
        <begin position="221"/>
        <end position="429"/>
    </location>
</feature>
<evidence type="ECO:0000259" key="4">
    <source>
        <dbReference type="PROSITE" id="PS50234"/>
    </source>
</evidence>
<feature type="region of interest" description="Disordered" evidence="1">
    <location>
        <begin position="2322"/>
        <end position="2347"/>
    </location>
</feature>
<dbReference type="InterPro" id="IPR036465">
    <property type="entry name" value="vWFA_dom_sf"/>
</dbReference>
<feature type="compositionally biased region" description="Polar residues" evidence="1">
    <location>
        <begin position="1238"/>
        <end position="1258"/>
    </location>
</feature>
<dbReference type="PANTHER" id="PTHR10166">
    <property type="entry name" value="VOLTAGE-DEPENDENT CALCIUM CHANNEL SUBUNIT ALPHA-2/DELTA-RELATED"/>
    <property type="match status" value="1"/>
</dbReference>
<reference evidence="5 6" key="1">
    <citation type="journal article" date="2018" name="Sci. Rep.">
        <title>Comparative analysis of the Pocillopora damicornis genome highlights role of immune system in coral evolution.</title>
        <authorList>
            <person name="Cunning R."/>
            <person name="Bay R.A."/>
            <person name="Gillette P."/>
            <person name="Baker A.C."/>
            <person name="Traylor-Knowles N."/>
        </authorList>
    </citation>
    <scope>NUCLEOTIDE SEQUENCE [LARGE SCALE GENOMIC DNA]</scope>
    <source>
        <strain evidence="5">RSMAS</strain>
        <tissue evidence="5">Whole animal</tissue>
    </source>
</reference>
<feature type="signal peptide" evidence="3">
    <location>
        <begin position="1"/>
        <end position="32"/>
    </location>
</feature>
<feature type="region of interest" description="Disordered" evidence="1">
    <location>
        <begin position="2536"/>
        <end position="2582"/>
    </location>
</feature>
<dbReference type="EMBL" id="RCHS01000749">
    <property type="protein sequence ID" value="RMX57040.1"/>
    <property type="molecule type" value="Genomic_DNA"/>
</dbReference>
<dbReference type="Gene3D" id="3.40.50.410">
    <property type="entry name" value="von Willebrand factor, type A domain"/>
    <property type="match status" value="2"/>
</dbReference>
<dbReference type="Gene3D" id="3.30.450.20">
    <property type="entry name" value="PAS domain"/>
    <property type="match status" value="4"/>
</dbReference>
<comment type="caution">
    <text evidence="5">The sequence shown here is derived from an EMBL/GenBank/DDBJ whole genome shotgun (WGS) entry which is preliminary data.</text>
</comment>
<dbReference type="GO" id="GO:0005891">
    <property type="term" value="C:voltage-gated calcium channel complex"/>
    <property type="evidence" value="ECO:0007669"/>
    <property type="project" value="TreeGrafter"/>
</dbReference>
<dbReference type="CDD" id="cd12913">
    <property type="entry name" value="PDC1_MCP_like"/>
    <property type="match status" value="1"/>
</dbReference>
<accession>A0A3M6UTR6</accession>
<dbReference type="FunFam" id="3.30.450.20:FF:000024">
    <property type="entry name" value="VWFA and cache domain-containing protein 1"/>
    <property type="match status" value="1"/>
</dbReference>
<dbReference type="SMART" id="SM00327">
    <property type="entry name" value="VWA"/>
    <property type="match status" value="2"/>
</dbReference>
<evidence type="ECO:0000256" key="3">
    <source>
        <dbReference type="SAM" id="SignalP"/>
    </source>
</evidence>
<feature type="transmembrane region" description="Helical" evidence="2">
    <location>
        <begin position="1017"/>
        <end position="1044"/>
    </location>
</feature>
<organism evidence="5 6">
    <name type="scientific">Pocillopora damicornis</name>
    <name type="common">Cauliflower coral</name>
    <name type="synonym">Millepora damicornis</name>
    <dbReference type="NCBI Taxonomy" id="46731"/>
    <lineage>
        <taxon>Eukaryota</taxon>
        <taxon>Metazoa</taxon>
        <taxon>Cnidaria</taxon>
        <taxon>Anthozoa</taxon>
        <taxon>Hexacorallia</taxon>
        <taxon>Scleractinia</taxon>
        <taxon>Astrocoeniina</taxon>
        <taxon>Pocilloporidae</taxon>
        <taxon>Pocillopora</taxon>
    </lineage>
</organism>
<feature type="region of interest" description="Disordered" evidence="1">
    <location>
        <begin position="2595"/>
        <end position="2625"/>
    </location>
</feature>
<keyword evidence="2" id="KW-0472">Membrane</keyword>
<dbReference type="InterPro" id="IPR029151">
    <property type="entry name" value="Sensor-like_sf"/>
</dbReference>
<feature type="transmembrane region" description="Helical" evidence="2">
    <location>
        <begin position="1291"/>
        <end position="1311"/>
    </location>
</feature>
<dbReference type="SUPFAM" id="SSF53300">
    <property type="entry name" value="vWA-like"/>
    <property type="match status" value="2"/>
</dbReference>
<keyword evidence="2" id="KW-1133">Transmembrane helix</keyword>
<evidence type="ECO:0000313" key="5">
    <source>
        <dbReference type="EMBL" id="RMX57040.1"/>
    </source>
</evidence>
<name>A0A3M6UTR6_POCDA</name>
<feature type="compositionally biased region" description="Basic and acidic residues" evidence="1">
    <location>
        <begin position="2334"/>
        <end position="2344"/>
    </location>
</feature>
<proteinExistence type="predicted"/>
<keyword evidence="3" id="KW-0732">Signal</keyword>
<evidence type="ECO:0000313" key="6">
    <source>
        <dbReference type="Proteomes" id="UP000275408"/>
    </source>
</evidence>
<dbReference type="PROSITE" id="PS50234">
    <property type="entry name" value="VWFA"/>
    <property type="match status" value="2"/>
</dbReference>
<evidence type="ECO:0000256" key="1">
    <source>
        <dbReference type="SAM" id="MobiDB-lite"/>
    </source>
</evidence>
<dbReference type="InterPro" id="IPR002035">
    <property type="entry name" value="VWF_A"/>
</dbReference>
<feature type="compositionally biased region" description="Basic and acidic residues" evidence="1">
    <location>
        <begin position="1186"/>
        <end position="1200"/>
    </location>
</feature>
<feature type="compositionally biased region" description="Basic and acidic residues" evidence="1">
    <location>
        <begin position="2457"/>
        <end position="2475"/>
    </location>
</feature>
<feature type="chain" id="PRO_5018017159" description="VWFA domain-containing protein" evidence="3">
    <location>
        <begin position="33"/>
        <end position="2645"/>
    </location>
</feature>
<dbReference type="SUPFAM" id="SSF103190">
    <property type="entry name" value="Sensory domain-like"/>
    <property type="match status" value="1"/>
</dbReference>
<feature type="compositionally biased region" description="Low complexity" evidence="1">
    <location>
        <begin position="2595"/>
        <end position="2609"/>
    </location>
</feature>
<keyword evidence="2" id="KW-0812">Transmembrane</keyword>
<dbReference type="STRING" id="46731.A0A3M6UTR6"/>
<feature type="compositionally biased region" description="Polar residues" evidence="1">
    <location>
        <begin position="987"/>
        <end position="1001"/>
    </location>
</feature>
<feature type="compositionally biased region" description="Polar residues" evidence="1">
    <location>
        <begin position="1201"/>
        <end position="1231"/>
    </location>
</feature>